<reference evidence="1" key="2">
    <citation type="journal article" date="2007" name="Science">
        <title>Draft genome sequence of the sexually transmitted pathogen Trichomonas vaginalis.</title>
        <authorList>
            <person name="Carlton J.M."/>
            <person name="Hirt R.P."/>
            <person name="Silva J.C."/>
            <person name="Delcher A.L."/>
            <person name="Schatz M."/>
            <person name="Zhao Q."/>
            <person name="Wortman J.R."/>
            <person name="Bidwell S.L."/>
            <person name="Alsmark U.C.M."/>
            <person name="Besteiro S."/>
            <person name="Sicheritz-Ponten T."/>
            <person name="Noel C.J."/>
            <person name="Dacks J.B."/>
            <person name="Foster P.G."/>
            <person name="Simillion C."/>
            <person name="Van de Peer Y."/>
            <person name="Miranda-Saavedra D."/>
            <person name="Barton G.J."/>
            <person name="Westrop G.D."/>
            <person name="Mueller S."/>
            <person name="Dessi D."/>
            <person name="Fiori P.L."/>
            <person name="Ren Q."/>
            <person name="Paulsen I."/>
            <person name="Zhang H."/>
            <person name="Bastida-Corcuera F.D."/>
            <person name="Simoes-Barbosa A."/>
            <person name="Brown M.T."/>
            <person name="Hayes R.D."/>
            <person name="Mukherjee M."/>
            <person name="Okumura C.Y."/>
            <person name="Schneider R."/>
            <person name="Smith A.J."/>
            <person name="Vanacova S."/>
            <person name="Villalvazo M."/>
            <person name="Haas B.J."/>
            <person name="Pertea M."/>
            <person name="Feldblyum T.V."/>
            <person name="Utterback T.R."/>
            <person name="Shu C.L."/>
            <person name="Osoegawa K."/>
            <person name="de Jong P.J."/>
            <person name="Hrdy I."/>
            <person name="Horvathova L."/>
            <person name="Zubacova Z."/>
            <person name="Dolezal P."/>
            <person name="Malik S.B."/>
            <person name="Logsdon J.M. Jr."/>
            <person name="Henze K."/>
            <person name="Gupta A."/>
            <person name="Wang C.C."/>
            <person name="Dunne R.L."/>
            <person name="Upcroft J.A."/>
            <person name="Upcroft P."/>
            <person name="White O."/>
            <person name="Salzberg S.L."/>
            <person name="Tang P."/>
            <person name="Chiu C.-H."/>
            <person name="Lee Y.-S."/>
            <person name="Embley T.M."/>
            <person name="Coombs G.H."/>
            <person name="Mottram J.C."/>
            <person name="Tachezy J."/>
            <person name="Fraser-Liggett C.M."/>
            <person name="Johnson P.J."/>
        </authorList>
    </citation>
    <scope>NUCLEOTIDE SEQUENCE [LARGE SCALE GENOMIC DNA]</scope>
    <source>
        <strain evidence="1">G3</strain>
    </source>
</reference>
<dbReference type="VEuPathDB" id="TrichDB:TVAG_278260"/>
<sequence>MKTKLLSYFEAHLTSLIIKIFILSSEKSEKKVIKMFCFSFLLALVRSEISSIPINNFYGSIYCSNTTIKDLEFKPTLSNKNQPFGQDISKIPLTRLEYTNDTLRDYDPVNENFDYLNLNFSDTVVFNPVEMRNIEIDTYSPTNYTIHIENVLEKESIKISRVFTNCPFIFIEKTKSSTIKPS</sequence>
<dbReference type="Proteomes" id="UP000001542">
    <property type="component" value="Unassembled WGS sequence"/>
</dbReference>
<protein>
    <submittedName>
        <fullName evidence="1">Uncharacterized protein</fullName>
    </submittedName>
</protein>
<reference evidence="1" key="1">
    <citation type="submission" date="2006-10" db="EMBL/GenBank/DDBJ databases">
        <authorList>
            <person name="Amadeo P."/>
            <person name="Zhao Q."/>
            <person name="Wortman J."/>
            <person name="Fraser-Liggett C."/>
            <person name="Carlton J."/>
        </authorList>
    </citation>
    <scope>NUCLEOTIDE SEQUENCE</scope>
    <source>
        <strain evidence="1">G3</strain>
    </source>
</reference>
<dbReference type="AlphaFoldDB" id="A2DU67"/>
<dbReference type="KEGG" id="tva:4774067"/>
<name>A2DU67_TRIV3</name>
<gene>
    <name evidence="1" type="ORF">TVAG_278260</name>
</gene>
<dbReference type="EMBL" id="DS113247">
    <property type="protein sequence ID" value="EAY16060.1"/>
    <property type="molecule type" value="Genomic_DNA"/>
</dbReference>
<organism evidence="1 2">
    <name type="scientific">Trichomonas vaginalis (strain ATCC PRA-98 / G3)</name>
    <dbReference type="NCBI Taxonomy" id="412133"/>
    <lineage>
        <taxon>Eukaryota</taxon>
        <taxon>Metamonada</taxon>
        <taxon>Parabasalia</taxon>
        <taxon>Trichomonadida</taxon>
        <taxon>Trichomonadidae</taxon>
        <taxon>Trichomonas</taxon>
    </lineage>
</organism>
<evidence type="ECO:0000313" key="1">
    <source>
        <dbReference type="EMBL" id="EAY16060.1"/>
    </source>
</evidence>
<accession>A2DU67</accession>
<evidence type="ECO:0000313" key="2">
    <source>
        <dbReference type="Proteomes" id="UP000001542"/>
    </source>
</evidence>
<dbReference type="InParanoid" id="A2DU67"/>
<keyword evidence="2" id="KW-1185">Reference proteome</keyword>
<dbReference type="RefSeq" id="XP_001328283.1">
    <property type="nucleotide sequence ID" value="XM_001328248.1"/>
</dbReference>
<dbReference type="VEuPathDB" id="TrichDB:TVAGG3_0438410"/>
<proteinExistence type="predicted"/>